<reference evidence="4 5" key="1">
    <citation type="submission" date="2022-06" db="EMBL/GenBank/DDBJ databases">
        <title>Actinoplanes abujensis sp. nov., isolated from Nigerian arid soil.</title>
        <authorList>
            <person name="Ding P."/>
        </authorList>
    </citation>
    <scope>NUCLEOTIDE SEQUENCE [LARGE SCALE GENOMIC DNA]</scope>
    <source>
        <strain evidence="5">TRM88002</strain>
    </source>
</reference>
<dbReference type="Proteomes" id="UP001523216">
    <property type="component" value="Unassembled WGS sequence"/>
</dbReference>
<comment type="similarity">
    <text evidence="1">Belongs to the non-flavoprotein flavin reductase family.</text>
</comment>
<evidence type="ECO:0000313" key="4">
    <source>
        <dbReference type="EMBL" id="MCM4081044.1"/>
    </source>
</evidence>
<accession>A0ABT0Y4R9</accession>
<dbReference type="SMART" id="SM00903">
    <property type="entry name" value="Flavin_Reduct"/>
    <property type="match status" value="1"/>
</dbReference>
<dbReference type="PANTHER" id="PTHR30466:SF11">
    <property type="entry name" value="FLAVIN-DEPENDENT MONOOXYGENASE, REDUCTASE SUBUNIT HSAB"/>
    <property type="match status" value="1"/>
</dbReference>
<dbReference type="Gene3D" id="2.30.110.10">
    <property type="entry name" value="Electron Transport, Fmn-binding Protein, Chain A"/>
    <property type="match status" value="1"/>
</dbReference>
<gene>
    <name evidence="4" type="ORF">LXN57_26055</name>
</gene>
<evidence type="ECO:0000259" key="3">
    <source>
        <dbReference type="SMART" id="SM00903"/>
    </source>
</evidence>
<protein>
    <submittedName>
        <fullName evidence="4">Flavin reductase family protein</fullName>
    </submittedName>
</protein>
<organism evidence="4 5">
    <name type="scientific">Paractinoplanes hotanensis</name>
    <dbReference type="NCBI Taxonomy" id="2906497"/>
    <lineage>
        <taxon>Bacteria</taxon>
        <taxon>Bacillati</taxon>
        <taxon>Actinomycetota</taxon>
        <taxon>Actinomycetes</taxon>
        <taxon>Micromonosporales</taxon>
        <taxon>Micromonosporaceae</taxon>
        <taxon>Paractinoplanes</taxon>
    </lineage>
</organism>
<evidence type="ECO:0000256" key="1">
    <source>
        <dbReference type="ARBA" id="ARBA00008898"/>
    </source>
</evidence>
<dbReference type="InterPro" id="IPR012349">
    <property type="entry name" value="Split_barrel_FMN-bd"/>
</dbReference>
<dbReference type="RefSeq" id="WP_251800840.1">
    <property type="nucleotide sequence ID" value="NZ_JAMQOL010000037.1"/>
</dbReference>
<evidence type="ECO:0000256" key="2">
    <source>
        <dbReference type="ARBA" id="ARBA00023002"/>
    </source>
</evidence>
<dbReference type="Pfam" id="PF01613">
    <property type="entry name" value="Flavin_Reduct"/>
    <property type="match status" value="1"/>
</dbReference>
<dbReference type="InterPro" id="IPR050268">
    <property type="entry name" value="NADH-dep_flavin_reductase"/>
</dbReference>
<dbReference type="InterPro" id="IPR002563">
    <property type="entry name" value="Flavin_Rdtase-like_dom"/>
</dbReference>
<dbReference type="SUPFAM" id="SSF50475">
    <property type="entry name" value="FMN-binding split barrel"/>
    <property type="match status" value="1"/>
</dbReference>
<keyword evidence="2" id="KW-0560">Oxidoreductase</keyword>
<feature type="domain" description="Flavin reductase like" evidence="3">
    <location>
        <begin position="17"/>
        <end position="162"/>
    </location>
</feature>
<name>A0ABT0Y4R9_9ACTN</name>
<proteinExistence type="inferred from homology"/>
<keyword evidence="5" id="KW-1185">Reference proteome</keyword>
<comment type="caution">
    <text evidence="4">The sequence shown here is derived from an EMBL/GenBank/DDBJ whole genome shotgun (WGS) entry which is preliminary data.</text>
</comment>
<dbReference type="EMBL" id="JAMQOL010000037">
    <property type="protein sequence ID" value="MCM4081044.1"/>
    <property type="molecule type" value="Genomic_DNA"/>
</dbReference>
<sequence>MTLTSHRGDTDLIRSAFGRFPSGVVALAADAGGQPAVLVASSFTVGVSLDPPLVLFSVRNESTTWPRLRHSRRVGVSLLSADQAELCRRLAGRDRGARFGDDPIERTSEGALLFAGSPLWLDCSVFGEIPAGDHRVVLLEVHQLWQDNAVDPLIFHGSAFRRLEVA</sequence>
<dbReference type="PANTHER" id="PTHR30466">
    <property type="entry name" value="FLAVIN REDUCTASE"/>
    <property type="match status" value="1"/>
</dbReference>
<evidence type="ECO:0000313" key="5">
    <source>
        <dbReference type="Proteomes" id="UP001523216"/>
    </source>
</evidence>